<evidence type="ECO:0000313" key="1">
    <source>
        <dbReference type="EMBL" id="GBP24278.1"/>
    </source>
</evidence>
<evidence type="ECO:0000313" key="2">
    <source>
        <dbReference type="Proteomes" id="UP000299102"/>
    </source>
</evidence>
<dbReference type="GO" id="GO:0003676">
    <property type="term" value="F:nucleic acid binding"/>
    <property type="evidence" value="ECO:0007669"/>
    <property type="project" value="InterPro"/>
</dbReference>
<evidence type="ECO:0008006" key="3">
    <source>
        <dbReference type="Google" id="ProtNLM"/>
    </source>
</evidence>
<dbReference type="PANTHER" id="PTHR47326:SF1">
    <property type="entry name" value="HTH PSQ-TYPE DOMAIN-CONTAINING PROTEIN"/>
    <property type="match status" value="1"/>
</dbReference>
<organism evidence="1 2">
    <name type="scientific">Eumeta variegata</name>
    <name type="common">Bagworm moth</name>
    <name type="synonym">Eumeta japonica</name>
    <dbReference type="NCBI Taxonomy" id="151549"/>
    <lineage>
        <taxon>Eukaryota</taxon>
        <taxon>Metazoa</taxon>
        <taxon>Ecdysozoa</taxon>
        <taxon>Arthropoda</taxon>
        <taxon>Hexapoda</taxon>
        <taxon>Insecta</taxon>
        <taxon>Pterygota</taxon>
        <taxon>Neoptera</taxon>
        <taxon>Endopterygota</taxon>
        <taxon>Lepidoptera</taxon>
        <taxon>Glossata</taxon>
        <taxon>Ditrysia</taxon>
        <taxon>Tineoidea</taxon>
        <taxon>Psychidae</taxon>
        <taxon>Oiketicinae</taxon>
        <taxon>Eumeta</taxon>
    </lineage>
</organism>
<keyword evidence="2" id="KW-1185">Reference proteome</keyword>
<dbReference type="OrthoDB" id="9971063at2759"/>
<dbReference type="STRING" id="151549.A0A4C1UD29"/>
<proteinExistence type="predicted"/>
<reference evidence="1 2" key="1">
    <citation type="journal article" date="2019" name="Commun. Biol.">
        <title>The bagworm genome reveals a unique fibroin gene that provides high tensile strength.</title>
        <authorList>
            <person name="Kono N."/>
            <person name="Nakamura H."/>
            <person name="Ohtoshi R."/>
            <person name="Tomita M."/>
            <person name="Numata K."/>
            <person name="Arakawa K."/>
        </authorList>
    </citation>
    <scope>NUCLEOTIDE SEQUENCE [LARGE SCALE GENOMIC DNA]</scope>
</reference>
<dbReference type="PANTHER" id="PTHR47326">
    <property type="entry name" value="TRANSPOSABLE ELEMENT TC3 TRANSPOSASE-LIKE PROTEIN"/>
    <property type="match status" value="1"/>
</dbReference>
<comment type="caution">
    <text evidence="1">The sequence shown here is derived from an EMBL/GenBank/DDBJ whole genome shotgun (WGS) entry which is preliminary data.</text>
</comment>
<sequence>MPFTAIEYANMIYCWGVSKGNFAAALRLYNETYPNSQQPASPKVILRAVCRLRENLPIVPQTSLGDHRGGRKPEISPHLEERILRYFTRFPTASSRQAGRRFHVSHRTVQRILKRDDRRACHFQKVHDVSPPDYSQRTEYCRWVLQKHNQDPHFIHKIMWTGESSFSRNGTKNRHVRARTNSGVSHQNGHQYRWKINVWAAILDENLIGPVFINGKLTDQKYLDIVNNHVCGYLEDLPLAALQDTWYQYDEAEPHNTSTSRLNDLFGKKLIGPHGPRRWPPQSPDLTPMDYFLWEYIKGVVFESECETKEEMRSRIVLAFDQVREINRREELFKRVHEQNIKRLCVCLETNGTQVENQSL</sequence>
<dbReference type="Gene3D" id="3.30.420.10">
    <property type="entry name" value="Ribonuclease H-like superfamily/Ribonuclease H"/>
    <property type="match status" value="1"/>
</dbReference>
<accession>A0A4C1UD29</accession>
<gene>
    <name evidence="1" type="ORF">EVAR_9376_1</name>
</gene>
<dbReference type="EMBL" id="BGZK01000160">
    <property type="protein sequence ID" value="GBP24278.1"/>
    <property type="molecule type" value="Genomic_DNA"/>
</dbReference>
<dbReference type="AlphaFoldDB" id="A0A4C1UD29"/>
<name>A0A4C1UD29_EUMVA</name>
<dbReference type="InterPro" id="IPR036397">
    <property type="entry name" value="RNaseH_sf"/>
</dbReference>
<protein>
    <recommendedName>
        <fullName evidence="3">DUF4817 domain-containing protein</fullName>
    </recommendedName>
</protein>
<dbReference type="Proteomes" id="UP000299102">
    <property type="component" value="Unassembled WGS sequence"/>
</dbReference>